<gene>
    <name evidence="2" type="ORF">CRE_13058</name>
</gene>
<dbReference type="HOGENOM" id="CLU_358725_0_0_1"/>
<dbReference type="Gene3D" id="3.80.20.20">
    <property type="entry name" value="Receptor L-domain"/>
    <property type="match status" value="3"/>
</dbReference>
<dbReference type="FunCoup" id="E3N7D0">
    <property type="interactions" value="1083"/>
</dbReference>
<dbReference type="Proteomes" id="UP000008281">
    <property type="component" value="Unassembled WGS sequence"/>
</dbReference>
<sequence length="711" mass="80399">MKVLNGGIRIVNSKLTNLSFFKNGKNQEIFEFGCQTHGFYIQNNTQLIDAKTLVSIDYQDGRSNGKCDIRLEDNMNLDAKELCDNGHLSSFLEMSVTGNLRDCGCQGGTIFTNTSSLFTNCRTIFGGLKITNASLSTDFQWLSNITVINGDVDIGFTSFQNLSFFENLEFIRVDNFEYSMKVVLDIHDNPNMTRLLIPNLKELTNTREGYRIANIQNLHSDFCLTIREIVTFLESNVCFMNLHAKYCEETGDLNEIKLCHFSGKISELGDDCVYILGDLKIGPGDKKHVAKLKKISHVFGRLIVKNSDFEDLNFLSTLEYIGLLDGMVMLISGHNIVENVGYFQLFDIKYLPNITFYGGDWGCPSDKSNVIDPNFYNSCTVLINGLKLSNSSIPSFIENLSNLKILSGAIEITDTQLRNLSFLENVELIESPTYEKMQGININIHNNQEMTRLGLKSLKTIDFYPSPTINFENLHPDFCLTLQEILLFLDSNAIFLFLHARVCDFEISEIKQKTCRFENMTSLESSCIYLFGDVLVGKGEEKQTDKLKTVNIIFGTLTIQNTDLDDLRFLGNLYKMANLNGESGRLLILSSTCNQINTNFIISESLPLIRIINNNNMKNAELPKMNGSICRGFSRAVIEDNYIFDSVKSCMKFQYHTGTNVTYNGGNCRGYTNRSAPIDCLLSMFMVIVANFSKELMRNSIMSYNFLIHSL</sequence>
<dbReference type="eggNOG" id="ENOG502TJE5">
    <property type="taxonomic scope" value="Eukaryota"/>
</dbReference>
<feature type="domain" description="Receptor L-domain" evidence="1">
    <location>
        <begin position="120"/>
        <end position="230"/>
    </location>
</feature>
<dbReference type="InterPro" id="IPR000494">
    <property type="entry name" value="Rcpt_L-dom"/>
</dbReference>
<accession>E3N7D0</accession>
<dbReference type="Pfam" id="PF01030">
    <property type="entry name" value="Recep_L_domain"/>
    <property type="match status" value="3"/>
</dbReference>
<dbReference type="AlphaFoldDB" id="E3N7D0"/>
<keyword evidence="3" id="KW-1185">Reference proteome</keyword>
<dbReference type="InterPro" id="IPR053079">
    <property type="entry name" value="SPS2_domain"/>
</dbReference>
<evidence type="ECO:0000313" key="3">
    <source>
        <dbReference type="Proteomes" id="UP000008281"/>
    </source>
</evidence>
<dbReference type="InterPro" id="IPR036941">
    <property type="entry name" value="Rcpt_L-dom_sf"/>
</dbReference>
<dbReference type="PANTHER" id="PTHR21662">
    <property type="entry name" value="RECEPTOR PROTEIN-TYROSINE KINASE"/>
    <property type="match status" value="1"/>
</dbReference>
<dbReference type="OrthoDB" id="5869109at2759"/>
<organism evidence="3">
    <name type="scientific">Caenorhabditis remanei</name>
    <name type="common">Caenorhabditis vulgaris</name>
    <dbReference type="NCBI Taxonomy" id="31234"/>
    <lineage>
        <taxon>Eukaryota</taxon>
        <taxon>Metazoa</taxon>
        <taxon>Ecdysozoa</taxon>
        <taxon>Nematoda</taxon>
        <taxon>Chromadorea</taxon>
        <taxon>Rhabditida</taxon>
        <taxon>Rhabditina</taxon>
        <taxon>Rhabditomorpha</taxon>
        <taxon>Rhabditoidea</taxon>
        <taxon>Rhabditidae</taxon>
        <taxon>Peloderinae</taxon>
        <taxon>Caenorhabditis</taxon>
    </lineage>
</organism>
<name>E3N7D0_CAERE</name>
<proteinExistence type="predicted"/>
<feature type="domain" description="Receptor L-domain" evidence="1">
    <location>
        <begin position="379"/>
        <end position="486"/>
    </location>
</feature>
<protein>
    <recommendedName>
        <fullName evidence="1">Receptor L-domain domain-containing protein</fullName>
    </recommendedName>
</protein>
<dbReference type="PANTHER" id="PTHR21662:SF59">
    <property type="entry name" value="RECEPTOR PROTEIN-TYROSINE KINASE"/>
    <property type="match status" value="1"/>
</dbReference>
<reference evidence="2" key="1">
    <citation type="submission" date="2007-07" db="EMBL/GenBank/DDBJ databases">
        <title>PCAP assembly of the Caenorhabditis remanei genome.</title>
        <authorList>
            <consortium name="The Caenorhabditis remanei Sequencing Consortium"/>
            <person name="Wilson R.K."/>
        </authorList>
    </citation>
    <scope>NUCLEOTIDE SEQUENCE [LARGE SCALE GENOMIC DNA]</scope>
    <source>
        <strain evidence="2">PB4641</strain>
    </source>
</reference>
<evidence type="ECO:0000313" key="2">
    <source>
        <dbReference type="EMBL" id="EFO88512.1"/>
    </source>
</evidence>
<feature type="domain" description="Receptor L-domain" evidence="1">
    <location>
        <begin position="271"/>
        <end position="323"/>
    </location>
</feature>
<dbReference type="SUPFAM" id="SSF52058">
    <property type="entry name" value="L domain-like"/>
    <property type="match status" value="5"/>
</dbReference>
<evidence type="ECO:0000259" key="1">
    <source>
        <dbReference type="Pfam" id="PF01030"/>
    </source>
</evidence>
<dbReference type="InParanoid" id="E3N7D0"/>
<dbReference type="EMBL" id="DS268547">
    <property type="protein sequence ID" value="EFO88512.1"/>
    <property type="molecule type" value="Genomic_DNA"/>
</dbReference>